<evidence type="ECO:0000313" key="3">
    <source>
        <dbReference type="Proteomes" id="UP000316252"/>
    </source>
</evidence>
<evidence type="ECO:0000259" key="1">
    <source>
        <dbReference type="Pfam" id="PF00496"/>
    </source>
</evidence>
<dbReference type="GO" id="GO:1904680">
    <property type="term" value="F:peptide transmembrane transporter activity"/>
    <property type="evidence" value="ECO:0007669"/>
    <property type="project" value="TreeGrafter"/>
</dbReference>
<dbReference type="Proteomes" id="UP000316252">
    <property type="component" value="Unassembled WGS sequence"/>
</dbReference>
<protein>
    <submittedName>
        <fullName evidence="2">ABC transporter family substrate-binding protein</fullName>
    </submittedName>
</protein>
<dbReference type="Gene3D" id="3.10.105.10">
    <property type="entry name" value="Dipeptide-binding Protein, Domain 3"/>
    <property type="match status" value="1"/>
</dbReference>
<accession>A0A506Y323</accession>
<dbReference type="PANTHER" id="PTHR30290">
    <property type="entry name" value="PERIPLASMIC BINDING COMPONENT OF ABC TRANSPORTER"/>
    <property type="match status" value="1"/>
</dbReference>
<dbReference type="EMBL" id="VHQG01000002">
    <property type="protein sequence ID" value="TPW75827.1"/>
    <property type="molecule type" value="Genomic_DNA"/>
</dbReference>
<reference evidence="2 3" key="1">
    <citation type="submission" date="2019-06" db="EMBL/GenBank/DDBJ databases">
        <authorList>
            <person name="Li F."/>
        </authorList>
    </citation>
    <scope>NUCLEOTIDE SEQUENCE [LARGE SCALE GENOMIC DNA]</scope>
    <source>
        <strain evidence="2 3">10F1D-1</strain>
    </source>
</reference>
<dbReference type="InterPro" id="IPR039424">
    <property type="entry name" value="SBP_5"/>
</dbReference>
<name>A0A506Y323_9MICO</name>
<feature type="domain" description="Solute-binding protein family 5" evidence="1">
    <location>
        <begin position="119"/>
        <end position="536"/>
    </location>
</feature>
<keyword evidence="3" id="KW-1185">Reference proteome</keyword>
<sequence length="626" mass="65707">MERLDVARGRPPDSELQPLVVTRRIRLAVAVAVGAALVLSACTGPQPKLVDGSVVRVAVDQPLDALNPRTSAARANSVDGAVAQLTQSGFGWWGDDGEWVADPAFGSVDVVAQQPFTVRWRVASGVTWSDGVPVDAADLLLAWAADSGRLTTPGLAVDDYVDPDTGLLTALPDSAVYFDGARTSGLEHSVGSPTVGDDGRSITVVFDRRVGNLPALIAPSVPAHIAAEVALDARHQRDGATAKKLVSDAVRRDQAATLAPLARTWNSAWAIAPGAELPDARLRVGSGPYELAALGADGSATLRARADYRGTRQPGVDELKLRVLTDPLSAVKAFRDGEVDVAAPEPSADVATLLRSDRDLDPRYGVRARVEHLELKQTGSKSGVFADVRVRRAFLATIPRAAIVEAMAGRVDPAATPLSSFVFRPGSPGLAAGEKATRLAARTKPDLASARRLLAQADVDAPAVCILFDPDRAPRRAAFELIRDSAAKAGFDVQDCSSTDWMSQLGTDGAYDAALFAWDTADLPPEDLAQPFRTASVSNFTGYSDAETDRLIGRIDTAADARDRDRLLAQLDGRIAADAWGAPFAAAPTLTLVGDGLGDVRASPMAGGVLATAWTWRPTASSSSSG</sequence>
<dbReference type="OrthoDB" id="7888869at2"/>
<dbReference type="PANTHER" id="PTHR30290:SF65">
    <property type="entry name" value="MONOACYL PHOSPHATIDYLINOSITOL TETRAMANNOSIDE-BINDING PROTEIN LPQW-RELATED"/>
    <property type="match status" value="1"/>
</dbReference>
<dbReference type="GO" id="GO:0015833">
    <property type="term" value="P:peptide transport"/>
    <property type="evidence" value="ECO:0007669"/>
    <property type="project" value="TreeGrafter"/>
</dbReference>
<proteinExistence type="predicted"/>
<dbReference type="Gene3D" id="3.40.190.10">
    <property type="entry name" value="Periplasmic binding protein-like II"/>
    <property type="match status" value="1"/>
</dbReference>
<evidence type="ECO:0000313" key="2">
    <source>
        <dbReference type="EMBL" id="TPW75827.1"/>
    </source>
</evidence>
<dbReference type="InterPro" id="IPR000914">
    <property type="entry name" value="SBP_5_dom"/>
</dbReference>
<dbReference type="Pfam" id="PF00496">
    <property type="entry name" value="SBP_bac_5"/>
    <property type="match status" value="1"/>
</dbReference>
<organism evidence="2 3">
    <name type="scientific">Schumannella soli</name>
    <dbReference type="NCBI Taxonomy" id="2590779"/>
    <lineage>
        <taxon>Bacteria</taxon>
        <taxon>Bacillati</taxon>
        <taxon>Actinomycetota</taxon>
        <taxon>Actinomycetes</taxon>
        <taxon>Micrococcales</taxon>
        <taxon>Microbacteriaceae</taxon>
        <taxon>Schumannella</taxon>
    </lineage>
</organism>
<dbReference type="AlphaFoldDB" id="A0A506Y323"/>
<dbReference type="SUPFAM" id="SSF53850">
    <property type="entry name" value="Periplasmic binding protein-like II"/>
    <property type="match status" value="1"/>
</dbReference>
<gene>
    <name evidence="2" type="ORF">FJ657_08170</name>
</gene>
<comment type="caution">
    <text evidence="2">The sequence shown here is derived from an EMBL/GenBank/DDBJ whole genome shotgun (WGS) entry which is preliminary data.</text>
</comment>